<evidence type="ECO:0000256" key="3">
    <source>
        <dbReference type="ARBA" id="ARBA00023054"/>
    </source>
</evidence>
<organism evidence="7 8">
    <name type="scientific">Chionoecetes opilio</name>
    <name type="common">Atlantic snow crab</name>
    <name type="synonym">Cancer opilio</name>
    <dbReference type="NCBI Taxonomy" id="41210"/>
    <lineage>
        <taxon>Eukaryota</taxon>
        <taxon>Metazoa</taxon>
        <taxon>Ecdysozoa</taxon>
        <taxon>Arthropoda</taxon>
        <taxon>Crustacea</taxon>
        <taxon>Multicrustacea</taxon>
        <taxon>Malacostraca</taxon>
        <taxon>Eumalacostraca</taxon>
        <taxon>Eucarida</taxon>
        <taxon>Decapoda</taxon>
        <taxon>Pleocyemata</taxon>
        <taxon>Brachyura</taxon>
        <taxon>Eubrachyura</taxon>
        <taxon>Majoidea</taxon>
        <taxon>Majidae</taxon>
        <taxon>Chionoecetes</taxon>
    </lineage>
</organism>
<dbReference type="GO" id="GO:0005930">
    <property type="term" value="C:axoneme"/>
    <property type="evidence" value="ECO:0007669"/>
    <property type="project" value="InterPro"/>
</dbReference>
<evidence type="ECO:0000256" key="5">
    <source>
        <dbReference type="SAM" id="Coils"/>
    </source>
</evidence>
<keyword evidence="3 5" id="KW-0175">Coiled coil</keyword>
<sequence>MESALEKALANPGLGVLLLDDANRGFAEDVEQLRQEVAKMDQEWKGESEAYKHNTQRMAEMSQMLQDIQALVVAHTRDIDAEGEQERTANSEAEGILHQCRKRNSDLGHLQEASESLEARASQRRREAEELEKNLTDDSGLLKELLDHLSEAEKDNLLLLQYSAEDASKTKDLSVSLEQECGRVAQAEAELSTAQGEVQVAQASLDQLGTAFLQAAAHRDHLLTQWEVTLDHIFHKANENTTCIEDSLALQQKIGNLKREVEQETQILLQMKDSCQEASDNLGVVEEEGRWVCGQLQATTATKDQIQAQVWAMENALDKINKEIEALDQKVGEQKHLLEEKKAFLASLKQQCVKAEEKLNLNTELVMSAEETLHSLETIVKEAECVAKGLAKQKERVAEAEQQHRQTLAKWQEQEAIIKGETAALLSAKMKHQTSIKELEGRIGKQSEILHDQEAELQRLGRQIHDLTHDSNNNTAAETEQQKLLEVLQQRLQDTCNTIKVLTKQLASLKTARLTEQMNLSLLEKQEQKIESELSTVRMNNHSAERELAQLTTAREEVRVDISLEQLHLQRRMRQLQATSSHAAKLSGQKVNMEQVS</sequence>
<evidence type="ECO:0000256" key="6">
    <source>
        <dbReference type="SAM" id="MobiDB-lite"/>
    </source>
</evidence>
<evidence type="ECO:0000256" key="1">
    <source>
        <dbReference type="ARBA" id="ARBA00005805"/>
    </source>
</evidence>
<feature type="coiled-coil region" evidence="5">
    <location>
        <begin position="177"/>
        <end position="204"/>
    </location>
</feature>
<dbReference type="GO" id="GO:0060285">
    <property type="term" value="P:cilium-dependent cell motility"/>
    <property type="evidence" value="ECO:0007669"/>
    <property type="project" value="TreeGrafter"/>
</dbReference>
<proteinExistence type="inferred from homology"/>
<dbReference type="GO" id="GO:0060287">
    <property type="term" value="P:epithelial cilium movement involved in determination of left/right asymmetry"/>
    <property type="evidence" value="ECO:0007669"/>
    <property type="project" value="TreeGrafter"/>
</dbReference>
<comment type="similarity">
    <text evidence="1">Belongs to the CCDC39 family.</text>
</comment>
<evidence type="ECO:0000313" key="7">
    <source>
        <dbReference type="EMBL" id="KAG0721753.1"/>
    </source>
</evidence>
<accession>A0A8J4Y7U8</accession>
<evidence type="ECO:0000256" key="2">
    <source>
        <dbReference type="ARBA" id="ARBA00016725"/>
    </source>
</evidence>
<dbReference type="EMBL" id="JACEEZ010010569">
    <property type="protein sequence ID" value="KAG0721753.1"/>
    <property type="molecule type" value="Genomic_DNA"/>
</dbReference>
<dbReference type="InterPro" id="IPR033290">
    <property type="entry name" value="CCDC39"/>
</dbReference>
<name>A0A8J4Y7U8_CHIOP</name>
<protein>
    <recommendedName>
        <fullName evidence="2">Coiled-coil domain-containing protein 39</fullName>
    </recommendedName>
</protein>
<feature type="region of interest" description="Disordered" evidence="6">
    <location>
        <begin position="578"/>
        <end position="597"/>
    </location>
</feature>
<dbReference type="SUPFAM" id="SSF57997">
    <property type="entry name" value="Tropomyosin"/>
    <property type="match status" value="1"/>
</dbReference>
<dbReference type="GO" id="GO:0005576">
    <property type="term" value="C:extracellular region"/>
    <property type="evidence" value="ECO:0007669"/>
    <property type="project" value="GOC"/>
</dbReference>
<reference evidence="7" key="1">
    <citation type="submission" date="2020-07" db="EMBL/GenBank/DDBJ databases">
        <title>The High-quality genome of the commercially important snow crab, Chionoecetes opilio.</title>
        <authorList>
            <person name="Jeong J.-H."/>
            <person name="Ryu S."/>
        </authorList>
    </citation>
    <scope>NUCLEOTIDE SEQUENCE</scope>
    <source>
        <strain evidence="7">MADBK_172401_WGS</strain>
        <tissue evidence="7">Digestive gland</tissue>
    </source>
</reference>
<comment type="function">
    <text evidence="4">Required for assembly of dynein regulatory complex (DRC) and inner dynein arm (IDA) complexes, which are responsible for ciliary beat regulation, thereby playing a central role in motility in cilia and flagella. Probably acts together with CCDC40 to form a molecular ruler that determines the 96 nanometer (nm) repeat length and arrangements of components in cilia and flagella. Not required for outer dynein arm complexes assembly.</text>
</comment>
<dbReference type="PANTHER" id="PTHR18962:SF0">
    <property type="entry name" value="COILED-COIL DOMAIN-CONTAINING PROTEIN 39"/>
    <property type="match status" value="1"/>
</dbReference>
<evidence type="ECO:0000313" key="8">
    <source>
        <dbReference type="Proteomes" id="UP000770661"/>
    </source>
</evidence>
<dbReference type="AlphaFoldDB" id="A0A8J4Y7U8"/>
<dbReference type="Proteomes" id="UP000770661">
    <property type="component" value="Unassembled WGS sequence"/>
</dbReference>
<dbReference type="GO" id="GO:0036159">
    <property type="term" value="P:inner dynein arm assembly"/>
    <property type="evidence" value="ECO:0007669"/>
    <property type="project" value="InterPro"/>
</dbReference>
<feature type="coiled-coil region" evidence="5">
    <location>
        <begin position="303"/>
        <end position="505"/>
    </location>
</feature>
<dbReference type="PANTHER" id="PTHR18962">
    <property type="entry name" value="COILED-COIL DOMAIN-CONTAINING PROTEIN 39"/>
    <property type="match status" value="1"/>
</dbReference>
<dbReference type="OrthoDB" id="420518at2759"/>
<gene>
    <name evidence="7" type="primary">ccdc39</name>
    <name evidence="7" type="ORF">GWK47_045800</name>
</gene>
<dbReference type="Pfam" id="PF24161">
    <property type="entry name" value="CCDC39"/>
    <property type="match status" value="1"/>
</dbReference>
<comment type="caution">
    <text evidence="7">The sequence shown here is derived from an EMBL/GenBank/DDBJ whole genome shotgun (WGS) entry which is preliminary data.</text>
</comment>
<keyword evidence="8" id="KW-1185">Reference proteome</keyword>
<evidence type="ECO:0000256" key="4">
    <source>
        <dbReference type="ARBA" id="ARBA00045182"/>
    </source>
</evidence>